<dbReference type="RefSeq" id="WP_307686323.1">
    <property type="nucleotide sequence ID" value="NZ_JAUSRD010000014.1"/>
</dbReference>
<dbReference type="EC" id="4.2.1.35" evidence="4"/>
<dbReference type="AlphaFoldDB" id="A0AAW8D8U2"/>
<dbReference type="InterPro" id="IPR000573">
    <property type="entry name" value="AconitaseA/IPMdHydase_ssu_swvl"/>
</dbReference>
<evidence type="ECO:0000256" key="2">
    <source>
        <dbReference type="ARBA" id="ARBA00023239"/>
    </source>
</evidence>
<dbReference type="EC" id="4.2.1.33" evidence="4"/>
<dbReference type="Gene3D" id="3.20.19.10">
    <property type="entry name" value="Aconitase, domain 4"/>
    <property type="match status" value="1"/>
</dbReference>
<organism evidence="4 5">
    <name type="scientific">Variovorax boronicumulans</name>
    <dbReference type="NCBI Taxonomy" id="436515"/>
    <lineage>
        <taxon>Bacteria</taxon>
        <taxon>Pseudomonadati</taxon>
        <taxon>Pseudomonadota</taxon>
        <taxon>Betaproteobacteria</taxon>
        <taxon>Burkholderiales</taxon>
        <taxon>Comamonadaceae</taxon>
        <taxon>Variovorax</taxon>
    </lineage>
</organism>
<dbReference type="InterPro" id="IPR015928">
    <property type="entry name" value="Aconitase/3IPM_dehydase_swvl"/>
</dbReference>
<name>A0AAW8D8U2_9BURK</name>
<keyword evidence="2 4" id="KW-0456">Lyase</keyword>
<comment type="caution">
    <text evidence="4">The sequence shown here is derived from an EMBL/GenBank/DDBJ whole genome shotgun (WGS) entry which is preliminary data.</text>
</comment>
<dbReference type="GO" id="GO:0047508">
    <property type="term" value="F:(R)-2-methylmalate dehydratase activity"/>
    <property type="evidence" value="ECO:0007669"/>
    <property type="project" value="UniProtKB-EC"/>
</dbReference>
<dbReference type="PANTHER" id="PTHR43345:SF2">
    <property type="entry name" value="3-ISOPROPYLMALATE DEHYDRATASE SMALL SUBUNIT 1"/>
    <property type="match status" value="1"/>
</dbReference>
<evidence type="ECO:0000313" key="4">
    <source>
        <dbReference type="EMBL" id="MDP9895760.1"/>
    </source>
</evidence>
<dbReference type="GO" id="GO:0003861">
    <property type="term" value="F:3-isopropylmalate dehydratase activity"/>
    <property type="evidence" value="ECO:0007669"/>
    <property type="project" value="UniProtKB-EC"/>
</dbReference>
<dbReference type="SUPFAM" id="SSF52016">
    <property type="entry name" value="LeuD/IlvD-like"/>
    <property type="match status" value="1"/>
</dbReference>
<dbReference type="NCBIfam" id="TIGR02087">
    <property type="entry name" value="LEUD_arch"/>
    <property type="match status" value="1"/>
</dbReference>
<protein>
    <submittedName>
        <fullName evidence="4">3-isopropylmalate/(R)-2-methylmalate dehydratase small subunit</fullName>
        <ecNumber evidence="4">4.2.1.33</ecNumber>
        <ecNumber evidence="4">4.2.1.35</ecNumber>
    </submittedName>
</protein>
<evidence type="ECO:0000256" key="1">
    <source>
        <dbReference type="ARBA" id="ARBA00009869"/>
    </source>
</evidence>
<accession>A0AAW8D8U2</accession>
<dbReference type="PANTHER" id="PTHR43345">
    <property type="entry name" value="3-ISOPROPYLMALATE DEHYDRATASE SMALL SUBUNIT 2-RELATED-RELATED"/>
    <property type="match status" value="1"/>
</dbReference>
<dbReference type="Proteomes" id="UP001242045">
    <property type="component" value="Unassembled WGS sequence"/>
</dbReference>
<sequence length="175" mass="18463">MTAETLHRLHRVWRLGADIDTDALAPGHAMKHGIDIIARHCLEAIRPEFASEVQPGDVIVAGPNFGIGSSREQAAAVLVQLGVAAVIAPSYSGLYFRNAFNLGLLLLTCAEAETLNEGDRIALDTTVPAVVSPRGARLACEPVPGFLMDMVRAGGLMNQLRQLGGSPASQKASNV</sequence>
<dbReference type="InterPro" id="IPR050075">
    <property type="entry name" value="LeuD"/>
</dbReference>
<evidence type="ECO:0000259" key="3">
    <source>
        <dbReference type="Pfam" id="PF00694"/>
    </source>
</evidence>
<comment type="similarity">
    <text evidence="1">Belongs to the LeuD family. LeuD type 2 subfamily.</text>
</comment>
<gene>
    <name evidence="4" type="ORF">J2W31_004887</name>
</gene>
<reference evidence="4" key="1">
    <citation type="submission" date="2023-07" db="EMBL/GenBank/DDBJ databases">
        <title>Sorghum-associated microbial communities from plants grown in Nebraska, USA.</title>
        <authorList>
            <person name="Schachtman D."/>
        </authorList>
    </citation>
    <scope>NUCLEOTIDE SEQUENCE</scope>
    <source>
        <strain evidence="4">DS3754</strain>
    </source>
</reference>
<feature type="domain" description="Aconitase A/isopropylmalate dehydratase small subunit swivel" evidence="3">
    <location>
        <begin position="57"/>
        <end position="110"/>
    </location>
</feature>
<dbReference type="Pfam" id="PF00694">
    <property type="entry name" value="Aconitase_C"/>
    <property type="match status" value="1"/>
</dbReference>
<dbReference type="InterPro" id="IPR011827">
    <property type="entry name" value="LeuD_type2/HacB/DmdB"/>
</dbReference>
<dbReference type="EMBL" id="JAUSRD010000014">
    <property type="protein sequence ID" value="MDP9895760.1"/>
    <property type="molecule type" value="Genomic_DNA"/>
</dbReference>
<evidence type="ECO:0000313" key="5">
    <source>
        <dbReference type="Proteomes" id="UP001242045"/>
    </source>
</evidence>
<proteinExistence type="inferred from homology"/>